<dbReference type="AlphaFoldDB" id="A0A7Y9AVE4"/>
<dbReference type="InterPro" id="IPR050109">
    <property type="entry name" value="HTH-type_TetR-like_transc_reg"/>
</dbReference>
<dbReference type="GO" id="GO:0003700">
    <property type="term" value="F:DNA-binding transcription factor activity"/>
    <property type="evidence" value="ECO:0007669"/>
    <property type="project" value="TreeGrafter"/>
</dbReference>
<keyword evidence="3 5" id="KW-0238">DNA-binding</keyword>
<dbReference type="SUPFAM" id="SSF48498">
    <property type="entry name" value="Tetracyclin repressor-like, C-terminal domain"/>
    <property type="match status" value="1"/>
</dbReference>
<organism evidence="8 9">
    <name type="scientific">Kineococcus aurantiacus</name>
    <dbReference type="NCBI Taxonomy" id="37633"/>
    <lineage>
        <taxon>Bacteria</taxon>
        <taxon>Bacillati</taxon>
        <taxon>Actinomycetota</taxon>
        <taxon>Actinomycetes</taxon>
        <taxon>Kineosporiales</taxon>
        <taxon>Kineosporiaceae</taxon>
        <taxon>Kineococcus</taxon>
    </lineage>
</organism>
<keyword evidence="4" id="KW-0804">Transcription</keyword>
<sequence length="224" mass="23532">MGSRGEYAKGRVRREQILREAVALFAGSGYRAASLRELATRCGLSLAGLLHHVGSKEALLLAVLEQRDVEDAASIGAASIGAASTGAGPDQPPAPGRERLEALLEVVHRNTSRRGVVELFSVLSAEATSPAHPAHAFFDERYRRVVAALAAAFADCGHPRPESAARRLVAVMDGLQVQWLLHPDDVDMVAEVRAQVDAELAAVSTPPRPPQGSAGATGDLPAPT</sequence>
<protein>
    <submittedName>
        <fullName evidence="8">AcrR family transcriptional regulator</fullName>
    </submittedName>
</protein>
<proteinExistence type="predicted"/>
<dbReference type="SUPFAM" id="SSF46689">
    <property type="entry name" value="Homeodomain-like"/>
    <property type="match status" value="1"/>
</dbReference>
<dbReference type="EMBL" id="JACCBB010000001">
    <property type="protein sequence ID" value="NYD21270.1"/>
    <property type="molecule type" value="Genomic_DNA"/>
</dbReference>
<dbReference type="PANTHER" id="PTHR30055:SF234">
    <property type="entry name" value="HTH-TYPE TRANSCRIPTIONAL REGULATOR BETI"/>
    <property type="match status" value="1"/>
</dbReference>
<evidence type="ECO:0000256" key="6">
    <source>
        <dbReference type="SAM" id="MobiDB-lite"/>
    </source>
</evidence>
<reference evidence="8 9" key="1">
    <citation type="submission" date="2020-07" db="EMBL/GenBank/DDBJ databases">
        <title>Sequencing the genomes of 1000 actinobacteria strains.</title>
        <authorList>
            <person name="Klenk H.-P."/>
        </authorList>
    </citation>
    <scope>NUCLEOTIDE SEQUENCE [LARGE SCALE GENOMIC DNA]</scope>
    <source>
        <strain evidence="8 9">DSM 7487</strain>
    </source>
</reference>
<dbReference type="RefSeq" id="WP_179749454.1">
    <property type="nucleotide sequence ID" value="NZ_BAAAGN010000006.1"/>
</dbReference>
<dbReference type="InterPro" id="IPR009057">
    <property type="entry name" value="Homeodomain-like_sf"/>
</dbReference>
<dbReference type="Pfam" id="PF13977">
    <property type="entry name" value="TetR_C_6"/>
    <property type="match status" value="1"/>
</dbReference>
<feature type="DNA-binding region" description="H-T-H motif" evidence="5">
    <location>
        <begin position="34"/>
        <end position="53"/>
    </location>
</feature>
<dbReference type="GO" id="GO:0000976">
    <property type="term" value="F:transcription cis-regulatory region binding"/>
    <property type="evidence" value="ECO:0007669"/>
    <property type="project" value="TreeGrafter"/>
</dbReference>
<feature type="domain" description="HTH tetR-type" evidence="7">
    <location>
        <begin position="11"/>
        <end position="71"/>
    </location>
</feature>
<name>A0A7Y9AVE4_9ACTN</name>
<keyword evidence="9" id="KW-1185">Reference proteome</keyword>
<keyword evidence="1" id="KW-0678">Repressor</keyword>
<keyword evidence="2" id="KW-0805">Transcription regulation</keyword>
<dbReference type="Gene3D" id="1.10.357.10">
    <property type="entry name" value="Tetracycline Repressor, domain 2"/>
    <property type="match status" value="1"/>
</dbReference>
<dbReference type="InterPro" id="IPR001647">
    <property type="entry name" value="HTH_TetR"/>
</dbReference>
<dbReference type="InterPro" id="IPR039538">
    <property type="entry name" value="BetI_C"/>
</dbReference>
<dbReference type="PROSITE" id="PS50977">
    <property type="entry name" value="HTH_TETR_2"/>
    <property type="match status" value="1"/>
</dbReference>
<evidence type="ECO:0000256" key="4">
    <source>
        <dbReference type="ARBA" id="ARBA00023163"/>
    </source>
</evidence>
<evidence type="ECO:0000256" key="5">
    <source>
        <dbReference type="PROSITE-ProRule" id="PRU00335"/>
    </source>
</evidence>
<comment type="caution">
    <text evidence="8">The sequence shown here is derived from an EMBL/GenBank/DDBJ whole genome shotgun (WGS) entry which is preliminary data.</text>
</comment>
<evidence type="ECO:0000256" key="1">
    <source>
        <dbReference type="ARBA" id="ARBA00022491"/>
    </source>
</evidence>
<evidence type="ECO:0000256" key="2">
    <source>
        <dbReference type="ARBA" id="ARBA00023015"/>
    </source>
</evidence>
<dbReference type="Pfam" id="PF00440">
    <property type="entry name" value="TetR_N"/>
    <property type="match status" value="1"/>
</dbReference>
<feature type="region of interest" description="Disordered" evidence="6">
    <location>
        <begin position="201"/>
        <end position="224"/>
    </location>
</feature>
<gene>
    <name evidence="8" type="ORF">BJ968_000810</name>
</gene>
<dbReference type="PANTHER" id="PTHR30055">
    <property type="entry name" value="HTH-TYPE TRANSCRIPTIONAL REGULATOR RUTR"/>
    <property type="match status" value="1"/>
</dbReference>
<dbReference type="InterPro" id="IPR036271">
    <property type="entry name" value="Tet_transcr_reg_TetR-rel_C_sf"/>
</dbReference>
<evidence type="ECO:0000313" key="9">
    <source>
        <dbReference type="Proteomes" id="UP000521922"/>
    </source>
</evidence>
<dbReference type="Proteomes" id="UP000521922">
    <property type="component" value="Unassembled WGS sequence"/>
</dbReference>
<dbReference type="PRINTS" id="PR00455">
    <property type="entry name" value="HTHTETR"/>
</dbReference>
<evidence type="ECO:0000259" key="7">
    <source>
        <dbReference type="PROSITE" id="PS50977"/>
    </source>
</evidence>
<evidence type="ECO:0000256" key="3">
    <source>
        <dbReference type="ARBA" id="ARBA00023125"/>
    </source>
</evidence>
<accession>A0A7Y9AVE4</accession>
<evidence type="ECO:0000313" key="8">
    <source>
        <dbReference type="EMBL" id="NYD21270.1"/>
    </source>
</evidence>